<dbReference type="Proteomes" id="UP000837675">
    <property type="component" value="Unassembled WGS sequence"/>
</dbReference>
<reference evidence="2" key="1">
    <citation type="submission" date="2021-06" db="EMBL/GenBank/DDBJ databases">
        <authorList>
            <person name="Nardi T."/>
            <person name="Nardi T."/>
        </authorList>
    </citation>
    <scope>NUCLEOTIDE SEQUENCE</scope>
</reference>
<keyword evidence="1" id="KW-0812">Transmembrane</keyword>
<evidence type="ECO:0000313" key="3">
    <source>
        <dbReference type="Proteomes" id="UP000837675"/>
    </source>
</evidence>
<evidence type="ECO:0000313" key="2">
    <source>
        <dbReference type="EMBL" id="CAG7593415.1"/>
    </source>
</evidence>
<accession>A0A8S4BX50</accession>
<feature type="transmembrane region" description="Helical" evidence="1">
    <location>
        <begin position="6"/>
        <end position="22"/>
    </location>
</feature>
<dbReference type="AlphaFoldDB" id="A0A8S4BX50"/>
<gene>
    <name evidence="2" type="ORF">MHYMCMPASI_00687</name>
</gene>
<evidence type="ECO:0000256" key="1">
    <source>
        <dbReference type="SAM" id="Phobius"/>
    </source>
</evidence>
<organism evidence="2 3">
    <name type="scientific">Hyalomma marginatum</name>
    <dbReference type="NCBI Taxonomy" id="34627"/>
    <lineage>
        <taxon>Eukaryota</taxon>
        <taxon>Metazoa</taxon>
        <taxon>Ecdysozoa</taxon>
        <taxon>Arthropoda</taxon>
        <taxon>Chelicerata</taxon>
        <taxon>Arachnida</taxon>
        <taxon>Acari</taxon>
        <taxon>Parasitiformes</taxon>
        <taxon>Ixodida</taxon>
        <taxon>Ixodoidea</taxon>
        <taxon>Ixodidae</taxon>
        <taxon>Hyalomminae</taxon>
        <taxon>Hyalomma</taxon>
    </lineage>
</organism>
<dbReference type="EMBL" id="CAJVAF010000296">
    <property type="protein sequence ID" value="CAG7593415.1"/>
    <property type="molecule type" value="Genomic_DNA"/>
</dbReference>
<name>A0A8S4BX50_9ACAR</name>
<proteinExistence type="predicted"/>
<sequence length="99" mass="11516">MKSIRSILIYSIIIVVISLFFIKSKVQDLSKEFALIESEIIKERDNIHILKAEFVYLSKPQNIEKLAEQHLDLQLMDIEQLVNIEIGDNSKAKIFEKGR</sequence>
<protein>
    <recommendedName>
        <fullName evidence="4">Cell division protein FtsL</fullName>
    </recommendedName>
</protein>
<keyword evidence="3" id="KW-1185">Reference proteome</keyword>
<keyword evidence="1" id="KW-0472">Membrane</keyword>
<keyword evidence="1" id="KW-1133">Transmembrane helix</keyword>
<comment type="caution">
    <text evidence="2">The sequence shown here is derived from an EMBL/GenBank/DDBJ whole genome shotgun (WGS) entry which is preliminary data.</text>
</comment>
<evidence type="ECO:0008006" key="4">
    <source>
        <dbReference type="Google" id="ProtNLM"/>
    </source>
</evidence>